<proteinExistence type="predicted"/>
<keyword evidence="1 3" id="KW-0732">Signal</keyword>
<dbReference type="GO" id="GO:0046872">
    <property type="term" value="F:metal ion binding"/>
    <property type="evidence" value="ECO:0007669"/>
    <property type="project" value="UniProtKB-KW"/>
</dbReference>
<evidence type="ECO:0000256" key="3">
    <source>
        <dbReference type="SAM" id="SignalP"/>
    </source>
</evidence>
<dbReference type="InterPro" id="IPR026045">
    <property type="entry name" value="Ferric-bd"/>
</dbReference>
<evidence type="ECO:0000313" key="5">
    <source>
        <dbReference type="Proteomes" id="UP000319130"/>
    </source>
</evidence>
<organism evidence="4 5">
    <name type="scientific">Aerophobetes bacterium</name>
    <dbReference type="NCBI Taxonomy" id="2030807"/>
    <lineage>
        <taxon>Bacteria</taxon>
        <taxon>Candidatus Aerophobota</taxon>
    </lineage>
</organism>
<dbReference type="Pfam" id="PF13343">
    <property type="entry name" value="SBP_bac_6"/>
    <property type="match status" value="1"/>
</dbReference>
<comment type="caution">
    <text evidence="4">The sequence shown here is derived from an EMBL/GenBank/DDBJ whole genome shotgun (WGS) entry which is preliminary data.</text>
</comment>
<dbReference type="EMBL" id="SOIZ01000087">
    <property type="protein sequence ID" value="TET63737.1"/>
    <property type="molecule type" value="Genomic_DNA"/>
</dbReference>
<evidence type="ECO:0000256" key="2">
    <source>
        <dbReference type="PIRSR" id="PIRSR002825-1"/>
    </source>
</evidence>
<protein>
    <submittedName>
        <fullName evidence="4">Extracellular solute-binding protein</fullName>
    </submittedName>
</protein>
<keyword evidence="2" id="KW-0408">Iron</keyword>
<gene>
    <name evidence="4" type="ORF">E3J48_02130</name>
</gene>
<dbReference type="SUPFAM" id="SSF53850">
    <property type="entry name" value="Periplasmic binding protein-like II"/>
    <property type="match status" value="1"/>
</dbReference>
<evidence type="ECO:0000256" key="1">
    <source>
        <dbReference type="ARBA" id="ARBA00022729"/>
    </source>
</evidence>
<dbReference type="Gene3D" id="3.40.190.10">
    <property type="entry name" value="Periplasmic binding protein-like II"/>
    <property type="match status" value="2"/>
</dbReference>
<dbReference type="Proteomes" id="UP000319130">
    <property type="component" value="Unassembled WGS sequence"/>
</dbReference>
<name>A0A523W9N8_UNCAE</name>
<feature type="binding site" evidence="2">
    <location>
        <position position="243"/>
    </location>
    <ligand>
        <name>Fe cation</name>
        <dbReference type="ChEBI" id="CHEBI:24875"/>
    </ligand>
</feature>
<dbReference type="AlphaFoldDB" id="A0A523W9N8"/>
<dbReference type="PANTHER" id="PTHR30006">
    <property type="entry name" value="THIAMINE-BINDING PERIPLASMIC PROTEIN-RELATED"/>
    <property type="match status" value="1"/>
</dbReference>
<reference evidence="4 5" key="1">
    <citation type="submission" date="2019-03" db="EMBL/GenBank/DDBJ databases">
        <title>Metabolic potential of uncultured bacteria and archaea associated with petroleum seepage in deep-sea sediments.</title>
        <authorList>
            <person name="Dong X."/>
            <person name="Hubert C."/>
        </authorList>
    </citation>
    <scope>NUCLEOTIDE SEQUENCE [LARGE SCALE GENOMIC DNA]</scope>
    <source>
        <strain evidence="4">E29_bin52</strain>
    </source>
</reference>
<feature type="chain" id="PRO_5022197064" evidence="3">
    <location>
        <begin position="39"/>
        <end position="354"/>
    </location>
</feature>
<dbReference type="PIRSF" id="PIRSF002825">
    <property type="entry name" value="CfbpA"/>
    <property type="match status" value="1"/>
</dbReference>
<sequence length="354" mass="39661">MKNQNMPGGQLMRTKTIFAIMVCCLAFTVLFAFSVAVAADIEAAKKEGKVIFYTSMDSKTANKLGEMFTEKYGIAVDVFRTGTGKVITKIEAELRAKKVLLDVAQHSDPATFEIWKTRDLLYKYTPEGVDKFYDFARDPDGYWFAVKSNTTLIAYNPTLIKGADIPRSWKDIADPKWKDKLCMSNPYYAGSVKMSVSVILPIYGWDYYKEIGKNNPYIGSSHSGLRTLCIAGEYPLIAPMNSYHVFQVVYDKPESPIAVSYPEEGCVFVAGPAAIFEGCAHPNAAELFMDFMCSEEAQRVFADRAYYPGLKGGYPVGQPRLGDMKLLLPDYGWIIENSEAVITTFDETVRKFRT</sequence>
<feature type="signal peptide" evidence="3">
    <location>
        <begin position="1"/>
        <end position="38"/>
    </location>
</feature>
<evidence type="ECO:0000313" key="4">
    <source>
        <dbReference type="EMBL" id="TET63737.1"/>
    </source>
</evidence>
<accession>A0A523W9N8</accession>
<keyword evidence="2" id="KW-0479">Metal-binding</keyword>